<evidence type="ECO:0000313" key="3">
    <source>
        <dbReference type="Proteomes" id="UP000286931"/>
    </source>
</evidence>
<evidence type="ECO:0000313" key="2">
    <source>
        <dbReference type="EMBL" id="GCD97610.1"/>
    </source>
</evidence>
<dbReference type="Proteomes" id="UP000286931">
    <property type="component" value="Unassembled WGS sequence"/>
</dbReference>
<name>A0A401YSL8_9ACTN</name>
<reference evidence="2 3" key="1">
    <citation type="submission" date="2018-12" db="EMBL/GenBank/DDBJ databases">
        <title>Draft genome sequence of Embleya hyalina NBRC 13850T.</title>
        <authorList>
            <person name="Komaki H."/>
            <person name="Hosoyama A."/>
            <person name="Kimura A."/>
            <person name="Ichikawa N."/>
            <person name="Tamura T."/>
        </authorList>
    </citation>
    <scope>NUCLEOTIDE SEQUENCE [LARGE SCALE GENOMIC DNA]</scope>
    <source>
        <strain evidence="2 3">NBRC 13850</strain>
    </source>
</reference>
<accession>A0A401YSL8</accession>
<sequence length="133" mass="14586">MPTFAAACHGMLRVMVGDALSGRLVPDRLWELVVPLLPGFGVRRQGGGRAPVEERAVFTAVVFVLTSGCAWRQLPACFGVASPTAHRRFTVWTNAGVWPRLHRAVLDHPDSRDEIEWGEAIALAATARRTRDT</sequence>
<proteinExistence type="predicted"/>
<dbReference type="RefSeq" id="WP_126639568.1">
    <property type="nucleotide sequence ID" value="NZ_BIFH01000024.1"/>
</dbReference>
<dbReference type="EMBL" id="BIFH01000024">
    <property type="protein sequence ID" value="GCD97610.1"/>
    <property type="molecule type" value="Genomic_DNA"/>
</dbReference>
<comment type="caution">
    <text evidence="2">The sequence shown here is derived from an EMBL/GenBank/DDBJ whole genome shotgun (WGS) entry which is preliminary data.</text>
</comment>
<keyword evidence="3" id="KW-1185">Reference proteome</keyword>
<dbReference type="Pfam" id="PF13340">
    <property type="entry name" value="DUF4096"/>
    <property type="match status" value="1"/>
</dbReference>
<dbReference type="OrthoDB" id="4338165at2"/>
<dbReference type="AlphaFoldDB" id="A0A401YSL8"/>
<organism evidence="2 3">
    <name type="scientific">Embleya hyalina</name>
    <dbReference type="NCBI Taxonomy" id="516124"/>
    <lineage>
        <taxon>Bacteria</taxon>
        <taxon>Bacillati</taxon>
        <taxon>Actinomycetota</taxon>
        <taxon>Actinomycetes</taxon>
        <taxon>Kitasatosporales</taxon>
        <taxon>Streptomycetaceae</taxon>
        <taxon>Embleya</taxon>
    </lineage>
</organism>
<evidence type="ECO:0000259" key="1">
    <source>
        <dbReference type="Pfam" id="PF13340"/>
    </source>
</evidence>
<dbReference type="InterPro" id="IPR025161">
    <property type="entry name" value="IS402-like_dom"/>
</dbReference>
<dbReference type="PANTHER" id="PTHR46637">
    <property type="entry name" value="TIS1421-TRANSPOSASE PROTEIN A"/>
    <property type="match status" value="1"/>
</dbReference>
<gene>
    <name evidence="2" type="ORF">EHYA_05306</name>
</gene>
<dbReference type="PANTHER" id="PTHR46637:SF1">
    <property type="entry name" value="BLL5188 PROTEIN"/>
    <property type="match status" value="1"/>
</dbReference>
<protein>
    <submittedName>
        <fullName evidence="2">Transposase</fullName>
    </submittedName>
</protein>
<feature type="domain" description="Insertion element IS402-like" evidence="1">
    <location>
        <begin position="26"/>
        <end position="102"/>
    </location>
</feature>
<dbReference type="InterPro" id="IPR052909">
    <property type="entry name" value="Transposase_6_like"/>
</dbReference>